<dbReference type="HAMAP" id="MF_00489">
    <property type="entry name" value="UPF0178"/>
    <property type="match status" value="1"/>
</dbReference>
<dbReference type="InterPro" id="IPR003791">
    <property type="entry name" value="UPF0178"/>
</dbReference>
<evidence type="ECO:0000256" key="1">
    <source>
        <dbReference type="ARBA" id="ARBA00008522"/>
    </source>
</evidence>
<dbReference type="RefSeq" id="WP_073285048.1">
    <property type="nucleotide sequence ID" value="NZ_FRCP01000008.1"/>
</dbReference>
<dbReference type="Pfam" id="PF02639">
    <property type="entry name" value="DUF188"/>
    <property type="match status" value="1"/>
</dbReference>
<reference evidence="3 4" key="1">
    <citation type="submission" date="2016-11" db="EMBL/GenBank/DDBJ databases">
        <authorList>
            <person name="Jaros S."/>
            <person name="Januszkiewicz K."/>
            <person name="Wedrychowicz H."/>
        </authorList>
    </citation>
    <scope>NUCLEOTIDE SEQUENCE [LARGE SCALE GENOMIC DNA]</scope>
    <source>
        <strain evidence="3 4">DSM 15930</strain>
    </source>
</reference>
<protein>
    <recommendedName>
        <fullName evidence="2">UPF0178 protein SAMN02746066_01346</fullName>
    </recommendedName>
</protein>
<dbReference type="AlphaFoldDB" id="A0A1M7HFY9"/>
<gene>
    <name evidence="3" type="ORF">SAMN02746066_01346</name>
</gene>
<dbReference type="EMBL" id="FRCP01000008">
    <property type="protein sequence ID" value="SHM27360.1"/>
    <property type="molecule type" value="Genomic_DNA"/>
</dbReference>
<dbReference type="PANTHER" id="PTHR35146:SF1">
    <property type="entry name" value="UPF0178 PROTEIN YAII"/>
    <property type="match status" value="1"/>
</dbReference>
<name>A0A1M7HFY9_9FIRM</name>
<accession>A0A1M7HFY9</accession>
<evidence type="ECO:0000313" key="4">
    <source>
        <dbReference type="Proteomes" id="UP000184038"/>
    </source>
</evidence>
<evidence type="ECO:0000313" key="3">
    <source>
        <dbReference type="EMBL" id="SHM27360.1"/>
    </source>
</evidence>
<dbReference type="Proteomes" id="UP000184038">
    <property type="component" value="Unassembled WGS sequence"/>
</dbReference>
<sequence length="149" mass="16736">MKILVDADACPVKHIIEKVAKELSIPVIMIIDTSHILDSDYSEIIQVSKAPDAVDIALINRTAPGDLVVTQDYGVATMVLGKKGYAINQNGRIYTNENIDLLMFERHIAKKQRRGGVRTSSIRKRTKEDDDNFEHSFRKLCQLALSKNI</sequence>
<dbReference type="PANTHER" id="PTHR35146">
    <property type="entry name" value="UPF0178 PROTEIN YAII"/>
    <property type="match status" value="1"/>
</dbReference>
<dbReference type="NCBIfam" id="NF001095">
    <property type="entry name" value="PRK00124.1"/>
    <property type="match status" value="1"/>
</dbReference>
<comment type="similarity">
    <text evidence="1 2">Belongs to the UPF0178 family.</text>
</comment>
<dbReference type="OrthoDB" id="9798918at2"/>
<proteinExistence type="inferred from homology"/>
<organism evidence="3 4">
    <name type="scientific">Anaerosporobacter mobilis DSM 15930</name>
    <dbReference type="NCBI Taxonomy" id="1120996"/>
    <lineage>
        <taxon>Bacteria</taxon>
        <taxon>Bacillati</taxon>
        <taxon>Bacillota</taxon>
        <taxon>Clostridia</taxon>
        <taxon>Lachnospirales</taxon>
        <taxon>Lachnospiraceae</taxon>
        <taxon>Anaerosporobacter</taxon>
    </lineage>
</organism>
<keyword evidence="4" id="KW-1185">Reference proteome</keyword>
<evidence type="ECO:0000256" key="2">
    <source>
        <dbReference type="HAMAP-Rule" id="MF_00489"/>
    </source>
</evidence>